<keyword evidence="1" id="KW-0812">Transmembrane</keyword>
<dbReference type="Proteomes" id="UP000219042">
    <property type="component" value="Unassembled WGS sequence"/>
</dbReference>
<evidence type="ECO:0000313" key="3">
    <source>
        <dbReference type="EMBL" id="SNX43359.1"/>
    </source>
</evidence>
<reference evidence="4" key="1">
    <citation type="submission" date="2016-09" db="EMBL/GenBank/DDBJ databases">
        <authorList>
            <person name="Varghese N."/>
            <person name="Submissions S."/>
        </authorList>
    </citation>
    <scope>NUCLEOTIDE SEQUENCE [LARGE SCALE GENOMIC DNA]</scope>
    <source>
        <strain evidence="4">ANC 4466</strain>
    </source>
</reference>
<dbReference type="Pfam" id="PF13387">
    <property type="entry name" value="Lnb_N"/>
    <property type="match status" value="1"/>
</dbReference>
<evidence type="ECO:0000313" key="4">
    <source>
        <dbReference type="Proteomes" id="UP000219042"/>
    </source>
</evidence>
<dbReference type="InterPro" id="IPR025178">
    <property type="entry name" value="Lnb_N"/>
</dbReference>
<feature type="transmembrane region" description="Helical" evidence="1">
    <location>
        <begin position="81"/>
        <end position="98"/>
    </location>
</feature>
<proteinExistence type="predicted"/>
<keyword evidence="1" id="KW-1133">Transmembrane helix</keyword>
<sequence>MLSMNDIDKKTFHKSIFGALLHGLFYIFVILSSIWLCLALWIQQPFGKVFSYIAIGFWIILSCSITGVYITQAIFKRKTDVWIYLLCFTVGVVWYFSMQPRNDRDWNPEVARILNYQQHGDQITIENVRNFNWRSETDYDIRWETRHYDLSKIESMDLILSYWAGNQIAHTLLSFNFADGRHLTFSIEIRKEKTEKFSSIGGFFRQYELAIVPADEKDIIYTRSNIRKERVYIYPVKMPKIAMQELFISYLEQGQALQTHPRWYNTLFSNCTTIIFDMVNKIDPIPVDYRVLLSGKLPYYLYDHQILDQRYSQSQWLQMAYINPRVQNFTQLKDRSSRHYSQLIRSGLPKADQ</sequence>
<keyword evidence="4" id="KW-1185">Reference proteome</keyword>
<gene>
    <name evidence="3" type="ORF">SAMN05421731_101395</name>
</gene>
<evidence type="ECO:0000259" key="2">
    <source>
        <dbReference type="Pfam" id="PF13387"/>
    </source>
</evidence>
<feature type="domain" description="Lnb N-terminal periplasmic" evidence="2">
    <location>
        <begin position="142"/>
        <end position="294"/>
    </location>
</feature>
<dbReference type="EMBL" id="OANT01000001">
    <property type="protein sequence ID" value="SNX43359.1"/>
    <property type="molecule type" value="Genomic_DNA"/>
</dbReference>
<evidence type="ECO:0000256" key="1">
    <source>
        <dbReference type="SAM" id="Phobius"/>
    </source>
</evidence>
<accession>A0A240E571</accession>
<name>A0A240E571_9GAMM</name>
<keyword evidence="1" id="KW-0472">Membrane</keyword>
<organism evidence="3 4">
    <name type="scientific">Acinetobacter puyangensis</name>
    <dbReference type="NCBI Taxonomy" id="1096779"/>
    <lineage>
        <taxon>Bacteria</taxon>
        <taxon>Pseudomonadati</taxon>
        <taxon>Pseudomonadota</taxon>
        <taxon>Gammaproteobacteria</taxon>
        <taxon>Moraxellales</taxon>
        <taxon>Moraxellaceae</taxon>
        <taxon>Acinetobacter</taxon>
    </lineage>
</organism>
<dbReference type="AlphaFoldDB" id="A0A240E571"/>
<feature type="transmembrane region" description="Helical" evidence="1">
    <location>
        <begin position="49"/>
        <end position="69"/>
    </location>
</feature>
<feature type="transmembrane region" description="Helical" evidence="1">
    <location>
        <begin position="20"/>
        <end position="43"/>
    </location>
</feature>
<protein>
    <recommendedName>
        <fullName evidence="2">Lnb N-terminal periplasmic domain-containing protein</fullName>
    </recommendedName>
</protein>